<evidence type="ECO:0000256" key="7">
    <source>
        <dbReference type="ARBA" id="ARBA00022840"/>
    </source>
</evidence>
<dbReference type="Proteomes" id="UP000291591">
    <property type="component" value="Unassembled WGS sequence"/>
</dbReference>
<evidence type="ECO:0000256" key="3">
    <source>
        <dbReference type="ARBA" id="ARBA00022553"/>
    </source>
</evidence>
<evidence type="ECO:0000256" key="8">
    <source>
        <dbReference type="ARBA" id="ARBA00023012"/>
    </source>
</evidence>
<keyword evidence="3" id="KW-0597">Phosphoprotein</keyword>
<dbReference type="InterPro" id="IPR003594">
    <property type="entry name" value="HATPase_dom"/>
</dbReference>
<keyword evidence="8" id="KW-0902">Two-component regulatory system</keyword>
<name>A0A4Q7V800_PSEST</name>
<keyword evidence="6 13" id="KW-0418">Kinase</keyword>
<evidence type="ECO:0000256" key="6">
    <source>
        <dbReference type="ARBA" id="ARBA00022777"/>
    </source>
</evidence>
<dbReference type="GO" id="GO:0046983">
    <property type="term" value="F:protein dimerization activity"/>
    <property type="evidence" value="ECO:0007669"/>
    <property type="project" value="InterPro"/>
</dbReference>
<keyword evidence="10" id="KW-1133">Transmembrane helix</keyword>
<dbReference type="PANTHER" id="PTHR24421">
    <property type="entry name" value="NITRATE/NITRITE SENSOR PROTEIN NARX-RELATED"/>
    <property type="match status" value="1"/>
</dbReference>
<evidence type="ECO:0000256" key="10">
    <source>
        <dbReference type="SAM" id="Phobius"/>
    </source>
</evidence>
<dbReference type="GO" id="GO:0016020">
    <property type="term" value="C:membrane"/>
    <property type="evidence" value="ECO:0007669"/>
    <property type="project" value="InterPro"/>
</dbReference>
<feature type="transmembrane region" description="Helical" evidence="10">
    <location>
        <begin position="174"/>
        <end position="194"/>
    </location>
</feature>
<evidence type="ECO:0000256" key="5">
    <source>
        <dbReference type="ARBA" id="ARBA00022741"/>
    </source>
</evidence>
<dbReference type="InterPro" id="IPR036890">
    <property type="entry name" value="HATPase_C_sf"/>
</dbReference>
<dbReference type="EMBL" id="SHKL01000001">
    <property type="protein sequence ID" value="RZT88953.1"/>
    <property type="molecule type" value="Genomic_DNA"/>
</dbReference>
<feature type="transmembrane region" description="Helical" evidence="10">
    <location>
        <begin position="108"/>
        <end position="138"/>
    </location>
</feature>
<dbReference type="EC" id="2.7.13.3" evidence="2"/>
<dbReference type="SUPFAM" id="SSF55874">
    <property type="entry name" value="ATPase domain of HSP90 chaperone/DNA topoisomerase II/histidine kinase"/>
    <property type="match status" value="1"/>
</dbReference>
<dbReference type="InterPro" id="IPR050482">
    <property type="entry name" value="Sensor_HK_TwoCompSys"/>
</dbReference>
<feature type="transmembrane region" description="Helical" evidence="10">
    <location>
        <begin position="150"/>
        <end position="168"/>
    </location>
</feature>
<feature type="region of interest" description="Disordered" evidence="9">
    <location>
        <begin position="396"/>
        <end position="440"/>
    </location>
</feature>
<evidence type="ECO:0000313" key="13">
    <source>
        <dbReference type="EMBL" id="RZT88953.1"/>
    </source>
</evidence>
<dbReference type="PANTHER" id="PTHR24421:SF10">
    <property type="entry name" value="NITRATE_NITRITE SENSOR PROTEIN NARQ"/>
    <property type="match status" value="1"/>
</dbReference>
<evidence type="ECO:0000256" key="4">
    <source>
        <dbReference type="ARBA" id="ARBA00022679"/>
    </source>
</evidence>
<keyword evidence="4" id="KW-0808">Transferase</keyword>
<accession>A0A4Q7V800</accession>
<evidence type="ECO:0000259" key="12">
    <source>
        <dbReference type="Pfam" id="PF07730"/>
    </source>
</evidence>
<keyword evidence="5" id="KW-0547">Nucleotide-binding</keyword>
<protein>
    <recommendedName>
        <fullName evidence="2">histidine kinase</fullName>
        <ecNumber evidence="2">2.7.13.3</ecNumber>
    </recommendedName>
</protein>
<dbReference type="InterPro" id="IPR011712">
    <property type="entry name" value="Sig_transdc_His_kin_sub3_dim/P"/>
</dbReference>
<gene>
    <name evidence="13" type="ORF">EV383_5907</name>
</gene>
<dbReference type="AlphaFoldDB" id="A0A4Q7V800"/>
<dbReference type="GO" id="GO:0005524">
    <property type="term" value="F:ATP binding"/>
    <property type="evidence" value="ECO:0007669"/>
    <property type="project" value="UniProtKB-KW"/>
</dbReference>
<feature type="compositionally biased region" description="Low complexity" evidence="9">
    <location>
        <begin position="429"/>
        <end position="440"/>
    </location>
</feature>
<evidence type="ECO:0000256" key="2">
    <source>
        <dbReference type="ARBA" id="ARBA00012438"/>
    </source>
</evidence>
<feature type="region of interest" description="Disordered" evidence="9">
    <location>
        <begin position="1"/>
        <end position="39"/>
    </location>
</feature>
<evidence type="ECO:0000256" key="9">
    <source>
        <dbReference type="SAM" id="MobiDB-lite"/>
    </source>
</evidence>
<comment type="catalytic activity">
    <reaction evidence="1">
        <text>ATP + protein L-histidine = ADP + protein N-phospho-L-histidine.</text>
        <dbReference type="EC" id="2.7.13.3"/>
    </reaction>
</comment>
<dbReference type="CDD" id="cd16917">
    <property type="entry name" value="HATPase_UhpB-NarQ-NarX-like"/>
    <property type="match status" value="1"/>
</dbReference>
<feature type="domain" description="Histidine kinase/HSP90-like ATPase" evidence="11">
    <location>
        <begin position="331"/>
        <end position="417"/>
    </location>
</feature>
<feature type="transmembrane region" description="Helical" evidence="10">
    <location>
        <begin position="83"/>
        <end position="102"/>
    </location>
</feature>
<keyword evidence="7" id="KW-0067">ATP-binding</keyword>
<evidence type="ECO:0000313" key="14">
    <source>
        <dbReference type="Proteomes" id="UP000291591"/>
    </source>
</evidence>
<sequence>MSAPLPPAAHRPGPSYSRGSSRTASGGRTPSRLRLPYRDGMSATTRPSWWGGVLSTIVAPAAVAAVTLGGTRFAAYVQPAARPLDALAVVLLLVGPAALVVRRVRPPAALAVCVLALGAYVVAGYAFGPVPLATLVAVFTAVAAGWHRRAAAVVVTAMVLLVVTLLLLGRPVPWSGMVLWLAWLTAFAAAGALWRARRERIAQAGVVLAEEQRRRAGEERLRIAQELHDVLGHHVSLINVQAGVALFLMDDDPEQARTALTEIKRSSRDLLREMRSTLGVLRGVDEQAPHHPTPGLDRLDALFDDVRTAGLPVTLRTEGPPRPLPTRTDLAAYRIVQESLTNTRRHAGAAGAAVLLRYSGDALEIRVDDDGTGPSEEMRDGNGLVGMRERAQALGGTLETGRGPDGGFRVSARLPLSPAERDPDPVDDPAPGGAPDTVRR</sequence>
<dbReference type="Pfam" id="PF02518">
    <property type="entry name" value="HATPase_c"/>
    <property type="match status" value="1"/>
</dbReference>
<dbReference type="GO" id="GO:0000155">
    <property type="term" value="F:phosphorelay sensor kinase activity"/>
    <property type="evidence" value="ECO:0007669"/>
    <property type="project" value="InterPro"/>
</dbReference>
<proteinExistence type="predicted"/>
<reference evidence="13 14" key="1">
    <citation type="submission" date="2019-02" db="EMBL/GenBank/DDBJ databases">
        <title>Sequencing the genomes of 1000 actinobacteria strains.</title>
        <authorList>
            <person name="Klenk H.-P."/>
        </authorList>
    </citation>
    <scope>NUCLEOTIDE SEQUENCE [LARGE SCALE GENOMIC DNA]</scope>
    <source>
        <strain evidence="13 14">DSM 45779</strain>
    </source>
</reference>
<evidence type="ECO:0000256" key="1">
    <source>
        <dbReference type="ARBA" id="ARBA00000085"/>
    </source>
</evidence>
<feature type="compositionally biased region" description="Low complexity" evidence="9">
    <location>
        <begin position="11"/>
        <end position="32"/>
    </location>
</feature>
<keyword evidence="10" id="KW-0472">Membrane</keyword>
<organism evidence="13 14">
    <name type="scientific">Pseudonocardia sediminis</name>
    <dbReference type="NCBI Taxonomy" id="1397368"/>
    <lineage>
        <taxon>Bacteria</taxon>
        <taxon>Bacillati</taxon>
        <taxon>Actinomycetota</taxon>
        <taxon>Actinomycetes</taxon>
        <taxon>Pseudonocardiales</taxon>
        <taxon>Pseudonocardiaceae</taxon>
        <taxon>Pseudonocardia</taxon>
    </lineage>
</organism>
<feature type="domain" description="Signal transduction histidine kinase subgroup 3 dimerisation and phosphoacceptor" evidence="12">
    <location>
        <begin position="219"/>
        <end position="284"/>
    </location>
</feature>
<dbReference type="Gene3D" id="1.20.5.1930">
    <property type="match status" value="1"/>
</dbReference>
<keyword evidence="14" id="KW-1185">Reference proteome</keyword>
<feature type="transmembrane region" description="Helical" evidence="10">
    <location>
        <begin position="49"/>
        <end position="71"/>
    </location>
</feature>
<comment type="caution">
    <text evidence="13">The sequence shown here is derived from an EMBL/GenBank/DDBJ whole genome shotgun (WGS) entry which is preliminary data.</text>
</comment>
<evidence type="ECO:0000259" key="11">
    <source>
        <dbReference type="Pfam" id="PF02518"/>
    </source>
</evidence>
<keyword evidence="10" id="KW-0812">Transmembrane</keyword>
<dbReference type="Pfam" id="PF07730">
    <property type="entry name" value="HisKA_3"/>
    <property type="match status" value="1"/>
</dbReference>
<dbReference type="Gene3D" id="3.30.565.10">
    <property type="entry name" value="Histidine kinase-like ATPase, C-terminal domain"/>
    <property type="match status" value="1"/>
</dbReference>